<name>A0A5N7MDQ9_9HYPH</name>
<sequence length="199" mass="20701">MLGGTMLPQNVARPGVQQSAVQQAAPMAREDFWSPGPVGRAAGSNATGRETQRTADGVIHDNAGAYGGRDAFGPNDPFGGLGFSNRGYADVVDSFDQAMGITRSVYDQRGSLVSRSSTRGAMRDNVLGIDGVRSDGRGTGDTGMSGGSDGRGGGSLGDGSYSESSGRNENNPQVILWSYNRSKRSKCSKAPTQNCILQS</sequence>
<feature type="region of interest" description="Disordered" evidence="1">
    <location>
        <begin position="1"/>
        <end position="54"/>
    </location>
</feature>
<proteinExistence type="predicted"/>
<feature type="region of interest" description="Disordered" evidence="1">
    <location>
        <begin position="128"/>
        <end position="175"/>
    </location>
</feature>
<comment type="caution">
    <text evidence="2">The sequence shown here is derived from an EMBL/GenBank/DDBJ whole genome shotgun (WGS) entry which is preliminary data.</text>
</comment>
<dbReference type="AlphaFoldDB" id="A0A5N7MDQ9"/>
<evidence type="ECO:0000256" key="1">
    <source>
        <dbReference type="SAM" id="MobiDB-lite"/>
    </source>
</evidence>
<gene>
    <name evidence="2" type="ORF">FS320_07500</name>
</gene>
<dbReference type="EMBL" id="VOSK01000016">
    <property type="protein sequence ID" value="MPR25082.1"/>
    <property type="molecule type" value="Genomic_DNA"/>
</dbReference>
<feature type="compositionally biased region" description="Gly residues" evidence="1">
    <location>
        <begin position="139"/>
        <end position="157"/>
    </location>
</feature>
<evidence type="ECO:0000313" key="3">
    <source>
        <dbReference type="Proteomes" id="UP000403266"/>
    </source>
</evidence>
<keyword evidence="3" id="KW-1185">Reference proteome</keyword>
<evidence type="ECO:0000313" key="2">
    <source>
        <dbReference type="EMBL" id="MPR25082.1"/>
    </source>
</evidence>
<protein>
    <submittedName>
        <fullName evidence="2">Uncharacterized protein</fullName>
    </submittedName>
</protein>
<dbReference type="Proteomes" id="UP000403266">
    <property type="component" value="Unassembled WGS sequence"/>
</dbReference>
<dbReference type="RefSeq" id="WP_192926259.1">
    <property type="nucleotide sequence ID" value="NZ_VOSK01000016.1"/>
</dbReference>
<accession>A0A5N7MDQ9</accession>
<reference evidence="2 3" key="1">
    <citation type="journal article" date="2019" name="Syst. Appl. Microbiol.">
        <title>Microvirga tunisiensis sp. nov., a root nodule symbiotic bacterium isolated from Lupinus micranthus and L. luteus grown in Northern Tunisia.</title>
        <authorList>
            <person name="Msaddak A."/>
            <person name="Rejili M."/>
            <person name="Duran D."/>
            <person name="Mars M."/>
            <person name="Palacios J.M."/>
            <person name="Ruiz-Argueso T."/>
            <person name="Rey L."/>
            <person name="Imperial J."/>
        </authorList>
    </citation>
    <scope>NUCLEOTIDE SEQUENCE [LARGE SCALE GENOMIC DNA]</scope>
    <source>
        <strain evidence="2 3">Lmie10</strain>
    </source>
</reference>
<organism evidence="2 3">
    <name type="scientific">Microvirga tunisiensis</name>
    <dbReference type="NCBI Taxonomy" id="2108360"/>
    <lineage>
        <taxon>Bacteria</taxon>
        <taxon>Pseudomonadati</taxon>
        <taxon>Pseudomonadota</taxon>
        <taxon>Alphaproteobacteria</taxon>
        <taxon>Hyphomicrobiales</taxon>
        <taxon>Methylobacteriaceae</taxon>
        <taxon>Microvirga</taxon>
    </lineage>
</organism>